<proteinExistence type="predicted"/>
<protein>
    <submittedName>
        <fullName evidence="1">Uncharacterized protein</fullName>
    </submittedName>
</protein>
<evidence type="ECO:0000313" key="1">
    <source>
        <dbReference type="EMBL" id="KAJ8670734.1"/>
    </source>
</evidence>
<sequence>MYYVLCPTTSSIEGKVKHVCRVGKDQHLSMIRHMEDDKLFARNLVTTMGPMGNKHSQKKWGDLANRLNKMGPAIRSSKQWKNYWKNCRLQAKARKNKFLKAYNRSGHIDPGLEVSDEDNRIVNIFGVPGLGWSIIPECGFKERELRATREQMETLMLYCIQEPWFASLLEDQAKWDEILFMLHSKIGPQFSQEKWKSVYLAEIREILQVKDSIGTDNLDGYQSLVYEAYMSAERAAEKMEYDGGSVENFINEDGTITLSSDDETEDEDTEMTTSGLRRNDTEARNNCTIAKESDQSSTMQEHGKANHTQAPSANNQLLATFRYELQISIARMADEVDRKITRSREQLEMYIDGEVRTAIREAVANTRARNEEKNAAVMKSLEIVDQAITTAVESTNSDCEQAFKKIIGSVAGSAAHMALSMLEDVSSQDKSESTTE</sequence>
<organism evidence="1 2">
    <name type="scientific">Eretmocerus hayati</name>
    <dbReference type="NCBI Taxonomy" id="131215"/>
    <lineage>
        <taxon>Eukaryota</taxon>
        <taxon>Metazoa</taxon>
        <taxon>Ecdysozoa</taxon>
        <taxon>Arthropoda</taxon>
        <taxon>Hexapoda</taxon>
        <taxon>Insecta</taxon>
        <taxon>Pterygota</taxon>
        <taxon>Neoptera</taxon>
        <taxon>Endopterygota</taxon>
        <taxon>Hymenoptera</taxon>
        <taxon>Apocrita</taxon>
        <taxon>Proctotrupomorpha</taxon>
        <taxon>Chalcidoidea</taxon>
        <taxon>Aphelinidae</taxon>
        <taxon>Aphelininae</taxon>
        <taxon>Eretmocerus</taxon>
    </lineage>
</organism>
<dbReference type="Proteomes" id="UP001239111">
    <property type="component" value="Chromosome 3"/>
</dbReference>
<evidence type="ECO:0000313" key="2">
    <source>
        <dbReference type="Proteomes" id="UP001239111"/>
    </source>
</evidence>
<accession>A0ACC2NHL2</accession>
<keyword evidence="2" id="KW-1185">Reference proteome</keyword>
<comment type="caution">
    <text evidence="1">The sequence shown here is derived from an EMBL/GenBank/DDBJ whole genome shotgun (WGS) entry which is preliminary data.</text>
</comment>
<name>A0ACC2NHL2_9HYME</name>
<dbReference type="EMBL" id="CM056743">
    <property type="protein sequence ID" value="KAJ8670734.1"/>
    <property type="molecule type" value="Genomic_DNA"/>
</dbReference>
<gene>
    <name evidence="1" type="ORF">QAD02_001993</name>
</gene>
<reference evidence="1" key="1">
    <citation type="submission" date="2023-04" db="EMBL/GenBank/DDBJ databases">
        <title>A chromosome-level genome assembly of the parasitoid wasp Eretmocerus hayati.</title>
        <authorList>
            <person name="Zhong Y."/>
            <person name="Liu S."/>
            <person name="Liu Y."/>
        </authorList>
    </citation>
    <scope>NUCLEOTIDE SEQUENCE</scope>
    <source>
        <strain evidence="1">ZJU_SS_LIU_2023</strain>
    </source>
</reference>